<protein>
    <submittedName>
        <fullName evidence="1">Uncharacterized protein</fullName>
    </submittedName>
</protein>
<dbReference type="EMBL" id="DAKRPA010000214">
    <property type="protein sequence ID" value="DAZ95191.1"/>
    <property type="molecule type" value="Genomic_DNA"/>
</dbReference>
<name>A0AAV2YM21_9STRA</name>
<dbReference type="AlphaFoldDB" id="A0AAV2YM21"/>
<accession>A0AAV2YM21</accession>
<dbReference type="Proteomes" id="UP001146120">
    <property type="component" value="Unassembled WGS sequence"/>
</dbReference>
<keyword evidence="2" id="KW-1185">Reference proteome</keyword>
<proteinExistence type="predicted"/>
<organism evidence="1 2">
    <name type="scientific">Lagenidium giganteum</name>
    <dbReference type="NCBI Taxonomy" id="4803"/>
    <lineage>
        <taxon>Eukaryota</taxon>
        <taxon>Sar</taxon>
        <taxon>Stramenopiles</taxon>
        <taxon>Oomycota</taxon>
        <taxon>Peronosporomycetes</taxon>
        <taxon>Pythiales</taxon>
        <taxon>Pythiaceae</taxon>
    </lineage>
</organism>
<evidence type="ECO:0000313" key="2">
    <source>
        <dbReference type="Proteomes" id="UP001146120"/>
    </source>
</evidence>
<comment type="caution">
    <text evidence="1">The sequence shown here is derived from an EMBL/GenBank/DDBJ whole genome shotgun (WGS) entry which is preliminary data.</text>
</comment>
<reference evidence="1" key="2">
    <citation type="journal article" date="2023" name="Microbiol Resour">
        <title>Decontamination and Annotation of the Draft Genome Sequence of the Oomycete Lagenidium giganteum ARSEF 373.</title>
        <authorList>
            <person name="Morgan W.R."/>
            <person name="Tartar A."/>
        </authorList>
    </citation>
    <scope>NUCLEOTIDE SEQUENCE</scope>
    <source>
        <strain evidence="1">ARSEF 373</strain>
    </source>
</reference>
<evidence type="ECO:0000313" key="1">
    <source>
        <dbReference type="EMBL" id="DAZ95191.1"/>
    </source>
</evidence>
<gene>
    <name evidence="1" type="ORF">N0F65_013036</name>
</gene>
<sequence>MPHVARVAAGRAARQHYLKLNAHYSSAMAALDSVMCEFDRVDEKSQYTRDIGARDQRRPKIEALRAFLH</sequence>
<reference evidence="1" key="1">
    <citation type="submission" date="2022-11" db="EMBL/GenBank/DDBJ databases">
        <authorList>
            <person name="Morgan W.R."/>
            <person name="Tartar A."/>
        </authorList>
    </citation>
    <scope>NUCLEOTIDE SEQUENCE</scope>
    <source>
        <strain evidence="1">ARSEF 373</strain>
    </source>
</reference>